<dbReference type="AlphaFoldDB" id="A0A1D6HL51"/>
<reference evidence="1" key="1">
    <citation type="submission" date="2015-12" db="EMBL/GenBank/DDBJ databases">
        <title>Update maize B73 reference genome by single molecule sequencing technologies.</title>
        <authorList>
            <consortium name="Maize Genome Sequencing Project"/>
            <person name="Ware D."/>
        </authorList>
    </citation>
    <scope>NUCLEOTIDE SEQUENCE</scope>
    <source>
        <tissue evidence="1">Seedling</tissue>
    </source>
</reference>
<protein>
    <submittedName>
        <fullName evidence="1">Phenylalanine--tRNA ligase alpha subunit cytoplasmic</fullName>
    </submittedName>
</protein>
<sequence length="86" mass="9691">MISHVQVLKSLLILKLWLSYGIRGSAMTFLLYFGVTSFWVAESKDLGAPMVLAAVPMRQTKRRTVAEAMQNQSLDDHGHTRREASQ</sequence>
<gene>
    <name evidence="1" type="ORF">ZEAMMB73_Zm00001d018147</name>
</gene>
<dbReference type="EMBL" id="CM000781">
    <property type="protein sequence ID" value="AQK75150.1"/>
    <property type="molecule type" value="Genomic_DNA"/>
</dbReference>
<accession>A0A1D6HL51</accession>
<proteinExistence type="predicted"/>
<name>A0A1D6HL51_MAIZE</name>
<dbReference type="GO" id="GO:0016874">
    <property type="term" value="F:ligase activity"/>
    <property type="evidence" value="ECO:0007669"/>
    <property type="project" value="UniProtKB-KW"/>
</dbReference>
<keyword evidence="1" id="KW-0436">Ligase</keyword>
<evidence type="ECO:0000313" key="1">
    <source>
        <dbReference type="EMBL" id="AQK75150.1"/>
    </source>
</evidence>
<organism evidence="1">
    <name type="scientific">Zea mays</name>
    <name type="common">Maize</name>
    <dbReference type="NCBI Taxonomy" id="4577"/>
    <lineage>
        <taxon>Eukaryota</taxon>
        <taxon>Viridiplantae</taxon>
        <taxon>Streptophyta</taxon>
        <taxon>Embryophyta</taxon>
        <taxon>Tracheophyta</taxon>
        <taxon>Spermatophyta</taxon>
        <taxon>Magnoliopsida</taxon>
        <taxon>Liliopsida</taxon>
        <taxon>Poales</taxon>
        <taxon>Poaceae</taxon>
        <taxon>PACMAD clade</taxon>
        <taxon>Panicoideae</taxon>
        <taxon>Andropogonodae</taxon>
        <taxon>Andropogoneae</taxon>
        <taxon>Tripsacinae</taxon>
        <taxon>Zea</taxon>
    </lineage>
</organism>